<sequence length="212" mass="22523">MKNIAGSFCLGAALAVMAGCNPVPPATGISHQAQEKIQATQHWQTIASHLAGKITTSAGNSDQPFYIDSEGRQGVFGRVFADMMTSALLASGARVSEHPDNALAISYDVETVRQPSDRDGEYPWLFTAATATYYLIDGLAGDAAAVMAVGADVARLQPSRTRTELAITTRVTDRGQVLFSETGVYYITDHSASHYMGGNRGGKTFQLTNGSE</sequence>
<accession>A0ABP8UYV4</accession>
<evidence type="ECO:0008006" key="4">
    <source>
        <dbReference type="Google" id="ProtNLM"/>
    </source>
</evidence>
<keyword evidence="1" id="KW-0732">Signal</keyword>
<feature type="signal peptide" evidence="1">
    <location>
        <begin position="1"/>
        <end position="18"/>
    </location>
</feature>
<gene>
    <name evidence="2" type="ORF">GCM10023116_05960</name>
</gene>
<keyword evidence="3" id="KW-1185">Reference proteome</keyword>
<dbReference type="EMBL" id="BAABFL010000064">
    <property type="protein sequence ID" value="GAA4648329.1"/>
    <property type="molecule type" value="Genomic_DNA"/>
</dbReference>
<feature type="chain" id="PRO_5045825447" description="Lipoprotein" evidence="1">
    <location>
        <begin position="19"/>
        <end position="212"/>
    </location>
</feature>
<proteinExistence type="predicted"/>
<dbReference type="Proteomes" id="UP001500604">
    <property type="component" value="Unassembled WGS sequence"/>
</dbReference>
<organism evidence="2 3">
    <name type="scientific">Kistimonas scapharcae</name>
    <dbReference type="NCBI Taxonomy" id="1036133"/>
    <lineage>
        <taxon>Bacteria</taxon>
        <taxon>Pseudomonadati</taxon>
        <taxon>Pseudomonadota</taxon>
        <taxon>Gammaproteobacteria</taxon>
        <taxon>Oceanospirillales</taxon>
        <taxon>Endozoicomonadaceae</taxon>
        <taxon>Kistimonas</taxon>
    </lineage>
</organism>
<comment type="caution">
    <text evidence="2">The sequence shown here is derived from an EMBL/GenBank/DDBJ whole genome shotgun (WGS) entry which is preliminary data.</text>
</comment>
<dbReference type="PROSITE" id="PS51257">
    <property type="entry name" value="PROKAR_LIPOPROTEIN"/>
    <property type="match status" value="1"/>
</dbReference>
<name>A0ABP8UYV4_9GAMM</name>
<evidence type="ECO:0000313" key="3">
    <source>
        <dbReference type="Proteomes" id="UP001500604"/>
    </source>
</evidence>
<evidence type="ECO:0000256" key="1">
    <source>
        <dbReference type="SAM" id="SignalP"/>
    </source>
</evidence>
<dbReference type="RefSeq" id="WP_345193871.1">
    <property type="nucleotide sequence ID" value="NZ_BAABFL010000064.1"/>
</dbReference>
<protein>
    <recommendedName>
        <fullName evidence="4">Lipoprotein</fullName>
    </recommendedName>
</protein>
<reference evidence="3" key="1">
    <citation type="journal article" date="2019" name="Int. J. Syst. Evol. Microbiol.">
        <title>The Global Catalogue of Microorganisms (GCM) 10K type strain sequencing project: providing services to taxonomists for standard genome sequencing and annotation.</title>
        <authorList>
            <consortium name="The Broad Institute Genomics Platform"/>
            <consortium name="The Broad Institute Genome Sequencing Center for Infectious Disease"/>
            <person name="Wu L."/>
            <person name="Ma J."/>
        </authorList>
    </citation>
    <scope>NUCLEOTIDE SEQUENCE [LARGE SCALE GENOMIC DNA]</scope>
    <source>
        <strain evidence="3">JCM 17805</strain>
    </source>
</reference>
<evidence type="ECO:0000313" key="2">
    <source>
        <dbReference type="EMBL" id="GAA4648329.1"/>
    </source>
</evidence>